<organism evidence="1 2">
    <name type="scientific">Micromonospora sagamiensis</name>
    <dbReference type="NCBI Taxonomy" id="47875"/>
    <lineage>
        <taxon>Bacteria</taxon>
        <taxon>Bacillati</taxon>
        <taxon>Actinomycetota</taxon>
        <taxon>Actinomycetes</taxon>
        <taxon>Micromonosporales</taxon>
        <taxon>Micromonosporaceae</taxon>
        <taxon>Micromonospora</taxon>
    </lineage>
</organism>
<name>A0A562WAD4_9ACTN</name>
<comment type="caution">
    <text evidence="1">The sequence shown here is derived from an EMBL/GenBank/DDBJ whole genome shotgun (WGS) entry which is preliminary data.</text>
</comment>
<proteinExistence type="predicted"/>
<accession>A0A562WAD4</accession>
<gene>
    <name evidence="1" type="ORF">JD81_00736</name>
</gene>
<dbReference type="EMBL" id="VLLP01000001">
    <property type="protein sequence ID" value="TWJ27249.1"/>
    <property type="molecule type" value="Genomic_DNA"/>
</dbReference>
<dbReference type="Proteomes" id="UP000319728">
    <property type="component" value="Unassembled WGS sequence"/>
</dbReference>
<keyword evidence="2" id="KW-1185">Reference proteome</keyword>
<evidence type="ECO:0000313" key="1">
    <source>
        <dbReference type="EMBL" id="TWJ27249.1"/>
    </source>
</evidence>
<protein>
    <submittedName>
        <fullName evidence="1">Uncharacterized protein</fullName>
    </submittedName>
</protein>
<reference evidence="1 2" key="1">
    <citation type="submission" date="2019-07" db="EMBL/GenBank/DDBJ databases">
        <title>R&amp;d 2014.</title>
        <authorList>
            <person name="Klenk H.-P."/>
        </authorList>
    </citation>
    <scope>NUCLEOTIDE SEQUENCE [LARGE SCALE GENOMIC DNA]</scope>
    <source>
        <strain evidence="1 2">DSM 43912</strain>
    </source>
</reference>
<evidence type="ECO:0000313" key="2">
    <source>
        <dbReference type="Proteomes" id="UP000319728"/>
    </source>
</evidence>
<dbReference type="AlphaFoldDB" id="A0A562WAD4"/>
<sequence length="63" mass="6817">MRGFMTWLLGLFSAHGLPCLAMPSDCLRRAINKRRLFLDRLAPLVVGYGQGQSGADQLGLVAG</sequence>